<evidence type="ECO:0000256" key="1">
    <source>
        <dbReference type="ARBA" id="ARBA00001946"/>
    </source>
</evidence>
<dbReference type="Pfam" id="PF00990">
    <property type="entry name" value="GGDEF"/>
    <property type="match status" value="1"/>
</dbReference>
<dbReference type="PANTHER" id="PTHR45138:SF9">
    <property type="entry name" value="DIGUANYLATE CYCLASE DGCM-RELATED"/>
    <property type="match status" value="1"/>
</dbReference>
<dbReference type="Gene3D" id="3.30.70.270">
    <property type="match status" value="1"/>
</dbReference>
<feature type="transmembrane region" description="Helical" evidence="6">
    <location>
        <begin position="41"/>
        <end position="64"/>
    </location>
</feature>
<gene>
    <name evidence="8" type="ORF">A9B99_20685</name>
</gene>
<reference evidence="9" key="1">
    <citation type="submission" date="2016-05" db="EMBL/GenBank/DDBJ databases">
        <authorList>
            <person name="Behera P."/>
            <person name="Vaishampayan P."/>
            <person name="Singh N."/>
            <person name="Raina V."/>
            <person name="Suar M."/>
            <person name="Pattnaik A."/>
            <person name="Rastogi G."/>
        </authorList>
    </citation>
    <scope>NUCLEOTIDE SEQUENCE [LARGE SCALE GENOMIC DNA]</scope>
    <source>
        <strain evidence="9">MP23</strain>
    </source>
</reference>
<evidence type="ECO:0000313" key="8">
    <source>
        <dbReference type="EMBL" id="OAT77626.1"/>
    </source>
</evidence>
<comment type="catalytic activity">
    <reaction evidence="5">
        <text>2 GTP = 3',3'-c-di-GMP + 2 diphosphate</text>
        <dbReference type="Rhea" id="RHEA:24898"/>
        <dbReference type="ChEBI" id="CHEBI:33019"/>
        <dbReference type="ChEBI" id="CHEBI:37565"/>
        <dbReference type="ChEBI" id="CHEBI:58805"/>
        <dbReference type="EC" id="2.7.7.65"/>
    </reaction>
</comment>
<dbReference type="EMBL" id="LYRP01000006">
    <property type="protein sequence ID" value="OAT77626.1"/>
    <property type="molecule type" value="Genomic_DNA"/>
</dbReference>
<keyword evidence="6" id="KW-0472">Membrane</keyword>
<dbReference type="RefSeq" id="WP_064596612.1">
    <property type="nucleotide sequence ID" value="NZ_CP134782.1"/>
</dbReference>
<dbReference type="CDD" id="cd01949">
    <property type="entry name" value="GGDEF"/>
    <property type="match status" value="1"/>
</dbReference>
<organism evidence="8 9">
    <name type="scientific">Mangrovibacter phragmitis</name>
    <dbReference type="NCBI Taxonomy" id="1691903"/>
    <lineage>
        <taxon>Bacteria</taxon>
        <taxon>Pseudomonadati</taxon>
        <taxon>Pseudomonadota</taxon>
        <taxon>Gammaproteobacteria</taxon>
        <taxon>Enterobacterales</taxon>
        <taxon>Enterobacteriaceae</taxon>
        <taxon>Mangrovibacter</taxon>
    </lineage>
</organism>
<sequence length="385" mass="43048">MTAFDAVTLASIFNNIICSLIGCFFLFQVSRNQAGHKRKAATYFFLCFFFLGVAFTLMMIRVWLPVSFSIFTANGLYVTTAYMMLFGFLSWFRIPVRGIHILIMVINITVIITAMLFFYLHYRSFITRVYIGGINNATLFFLCFVVCWHHRAQCGKGEKLAGAGALVCVLASLIPSLLMSVRPEPALFQVSMTITQNLGCYFVLGALLSLFLFDQIDWHYRRSVRDELTGLYNRRYFNEQLDRLLVRGSGKGCLALFDIDHFKKVNDTFGHDAGDLAVQRVAREIQESLPPGALVARYGGEEFVCFLPESDEPLARHFLEHIRQKVSDLAVETPRGSVAVTTSIGLCQVLPGTPVSQALKCADDALYQAKRAGRNTLVSAETASG</sequence>
<keyword evidence="6" id="KW-1133">Transmembrane helix</keyword>
<protein>
    <recommendedName>
        <fullName evidence="3">diguanylate cyclase</fullName>
        <ecNumber evidence="3">2.7.7.65</ecNumber>
    </recommendedName>
</protein>
<feature type="transmembrane region" description="Helical" evidence="6">
    <location>
        <begin position="6"/>
        <end position="29"/>
    </location>
</feature>
<dbReference type="InterPro" id="IPR000160">
    <property type="entry name" value="GGDEF_dom"/>
</dbReference>
<comment type="caution">
    <text evidence="8">The sequence shown here is derived from an EMBL/GenBank/DDBJ whole genome shotgun (WGS) entry which is preliminary data.</text>
</comment>
<dbReference type="InterPro" id="IPR029787">
    <property type="entry name" value="Nucleotide_cyclase"/>
</dbReference>
<evidence type="ECO:0000256" key="4">
    <source>
        <dbReference type="ARBA" id="ARBA00023134"/>
    </source>
</evidence>
<dbReference type="SUPFAM" id="SSF55073">
    <property type="entry name" value="Nucleotide cyclase"/>
    <property type="match status" value="1"/>
</dbReference>
<accession>A0A1B7L5R7</accession>
<comment type="pathway">
    <text evidence="2">Purine metabolism; 3',5'-cyclic di-GMP biosynthesis.</text>
</comment>
<evidence type="ECO:0000313" key="9">
    <source>
        <dbReference type="Proteomes" id="UP000078225"/>
    </source>
</evidence>
<evidence type="ECO:0000259" key="7">
    <source>
        <dbReference type="PROSITE" id="PS50887"/>
    </source>
</evidence>
<dbReference type="GO" id="GO:0043709">
    <property type="term" value="P:cell adhesion involved in single-species biofilm formation"/>
    <property type="evidence" value="ECO:0007669"/>
    <property type="project" value="TreeGrafter"/>
</dbReference>
<comment type="cofactor">
    <cofactor evidence="1">
        <name>Mg(2+)</name>
        <dbReference type="ChEBI" id="CHEBI:18420"/>
    </cofactor>
</comment>
<dbReference type="GO" id="GO:0005525">
    <property type="term" value="F:GTP binding"/>
    <property type="evidence" value="ECO:0007669"/>
    <property type="project" value="UniProtKB-KW"/>
</dbReference>
<dbReference type="OrthoDB" id="9812260at2"/>
<dbReference type="PROSITE" id="PS50887">
    <property type="entry name" value="GGDEF"/>
    <property type="match status" value="1"/>
</dbReference>
<keyword evidence="6" id="KW-0812">Transmembrane</keyword>
<feature type="transmembrane region" description="Helical" evidence="6">
    <location>
        <begin position="160"/>
        <end position="181"/>
    </location>
</feature>
<name>A0A1B7L5R7_9ENTR</name>
<dbReference type="PANTHER" id="PTHR45138">
    <property type="entry name" value="REGULATORY COMPONENTS OF SENSORY TRANSDUCTION SYSTEM"/>
    <property type="match status" value="1"/>
</dbReference>
<evidence type="ECO:0000256" key="6">
    <source>
        <dbReference type="SAM" id="Phobius"/>
    </source>
</evidence>
<dbReference type="InterPro" id="IPR050469">
    <property type="entry name" value="Diguanylate_Cyclase"/>
</dbReference>
<dbReference type="AlphaFoldDB" id="A0A1B7L5R7"/>
<feature type="transmembrane region" description="Helical" evidence="6">
    <location>
        <begin position="193"/>
        <end position="213"/>
    </location>
</feature>
<dbReference type="SMART" id="SM00267">
    <property type="entry name" value="GGDEF"/>
    <property type="match status" value="1"/>
</dbReference>
<evidence type="ECO:0000256" key="2">
    <source>
        <dbReference type="ARBA" id="ARBA00004665"/>
    </source>
</evidence>
<dbReference type="EC" id="2.7.7.65" evidence="3"/>
<keyword evidence="4" id="KW-0547">Nucleotide-binding</keyword>
<keyword evidence="4" id="KW-0342">GTP-binding</keyword>
<feature type="transmembrane region" description="Helical" evidence="6">
    <location>
        <begin position="128"/>
        <end position="148"/>
    </location>
</feature>
<feature type="transmembrane region" description="Helical" evidence="6">
    <location>
        <begin position="70"/>
        <end position="92"/>
    </location>
</feature>
<dbReference type="InterPro" id="IPR043128">
    <property type="entry name" value="Rev_trsase/Diguanyl_cyclase"/>
</dbReference>
<dbReference type="FunFam" id="3.30.70.270:FF:000001">
    <property type="entry name" value="Diguanylate cyclase domain protein"/>
    <property type="match status" value="1"/>
</dbReference>
<dbReference type="Proteomes" id="UP000078225">
    <property type="component" value="Unassembled WGS sequence"/>
</dbReference>
<proteinExistence type="predicted"/>
<dbReference type="GO" id="GO:0005886">
    <property type="term" value="C:plasma membrane"/>
    <property type="evidence" value="ECO:0007669"/>
    <property type="project" value="TreeGrafter"/>
</dbReference>
<feature type="domain" description="GGDEF" evidence="7">
    <location>
        <begin position="250"/>
        <end position="382"/>
    </location>
</feature>
<keyword evidence="9" id="KW-1185">Reference proteome</keyword>
<dbReference type="NCBIfam" id="TIGR00254">
    <property type="entry name" value="GGDEF"/>
    <property type="match status" value="1"/>
</dbReference>
<feature type="transmembrane region" description="Helical" evidence="6">
    <location>
        <begin position="99"/>
        <end position="122"/>
    </location>
</feature>
<evidence type="ECO:0000256" key="3">
    <source>
        <dbReference type="ARBA" id="ARBA00012528"/>
    </source>
</evidence>
<dbReference type="STRING" id="1691903.A9B99_20685"/>
<dbReference type="GO" id="GO:1902201">
    <property type="term" value="P:negative regulation of bacterial-type flagellum-dependent cell motility"/>
    <property type="evidence" value="ECO:0007669"/>
    <property type="project" value="TreeGrafter"/>
</dbReference>
<evidence type="ECO:0000256" key="5">
    <source>
        <dbReference type="ARBA" id="ARBA00034247"/>
    </source>
</evidence>
<dbReference type="GO" id="GO:0052621">
    <property type="term" value="F:diguanylate cyclase activity"/>
    <property type="evidence" value="ECO:0007669"/>
    <property type="project" value="UniProtKB-EC"/>
</dbReference>